<dbReference type="InterPro" id="IPR000182">
    <property type="entry name" value="GNAT_dom"/>
</dbReference>
<dbReference type="SUPFAM" id="SSF55729">
    <property type="entry name" value="Acyl-CoA N-acyltransferases (Nat)"/>
    <property type="match status" value="1"/>
</dbReference>
<reference evidence="4" key="1">
    <citation type="submission" date="2021-11" db="EMBL/GenBank/DDBJ databases">
        <title>Vibrio ZSDE26 sp. nov. and Vibrio ZSDZ34 sp. nov., isolated from coastal seawater in Qingdao.</title>
        <authorList>
            <person name="Zhang P."/>
        </authorList>
    </citation>
    <scope>NUCLEOTIDE SEQUENCE</scope>
    <source>
        <strain evidence="4">ZSDE26</strain>
    </source>
</reference>
<dbReference type="AlphaFoldDB" id="A0A9X1XR00"/>
<accession>A0A9X1XR00</accession>
<dbReference type="PANTHER" id="PTHR43072">
    <property type="entry name" value="N-ACETYLTRANSFERASE"/>
    <property type="match status" value="1"/>
</dbReference>
<evidence type="ECO:0000259" key="3">
    <source>
        <dbReference type="PROSITE" id="PS51186"/>
    </source>
</evidence>
<dbReference type="PANTHER" id="PTHR43072:SF23">
    <property type="entry name" value="UPF0039 PROTEIN C11D3.02C"/>
    <property type="match status" value="1"/>
</dbReference>
<evidence type="ECO:0000313" key="5">
    <source>
        <dbReference type="Proteomes" id="UP001139559"/>
    </source>
</evidence>
<feature type="domain" description="N-acetyltransferase" evidence="3">
    <location>
        <begin position="1"/>
        <end position="163"/>
    </location>
</feature>
<name>A0A9X1XR00_9VIBR</name>
<dbReference type="RefSeq" id="WP_248010729.1">
    <property type="nucleotide sequence ID" value="NZ_JAJHVV010000018.1"/>
</dbReference>
<dbReference type="EMBL" id="JAJHVV010000018">
    <property type="protein sequence ID" value="MCK6265663.1"/>
    <property type="molecule type" value="Genomic_DNA"/>
</dbReference>
<dbReference type="Proteomes" id="UP001139559">
    <property type="component" value="Unassembled WGS sequence"/>
</dbReference>
<comment type="caution">
    <text evidence="4">The sequence shown here is derived from an EMBL/GenBank/DDBJ whole genome shotgun (WGS) entry which is preliminary data.</text>
</comment>
<protein>
    <submittedName>
        <fullName evidence="4">N-acetyltransferase family protein</fullName>
    </submittedName>
</protein>
<proteinExistence type="predicted"/>
<keyword evidence="1" id="KW-0808">Transferase</keyword>
<dbReference type="GO" id="GO:0016747">
    <property type="term" value="F:acyltransferase activity, transferring groups other than amino-acyl groups"/>
    <property type="evidence" value="ECO:0007669"/>
    <property type="project" value="InterPro"/>
</dbReference>
<dbReference type="Pfam" id="PF13420">
    <property type="entry name" value="Acetyltransf_4"/>
    <property type="match status" value="1"/>
</dbReference>
<sequence length="164" mass="18019">MIIREIVESDIQQMVAIYNHYVETTSVSFEETPINAATLKERIEIVTSAGLPWLVAETNGQIEGYAYAGQWNKRSAYKYTVEPSIYIAVNNIGKGIGKALYTYLLASLKSKGIKNAIGVIALPNPSSIALHESVGFKKVGEFDRIGVKFGQEVSVGYWQLALDA</sequence>
<dbReference type="InterPro" id="IPR016181">
    <property type="entry name" value="Acyl_CoA_acyltransferase"/>
</dbReference>
<evidence type="ECO:0000313" key="4">
    <source>
        <dbReference type="EMBL" id="MCK6265663.1"/>
    </source>
</evidence>
<dbReference type="PROSITE" id="PS51186">
    <property type="entry name" value="GNAT"/>
    <property type="match status" value="1"/>
</dbReference>
<keyword evidence="2" id="KW-0012">Acyltransferase</keyword>
<dbReference type="CDD" id="cd04301">
    <property type="entry name" value="NAT_SF"/>
    <property type="match status" value="1"/>
</dbReference>
<gene>
    <name evidence="4" type="ORF">KP803_20610</name>
</gene>
<organism evidence="4 5">
    <name type="scientific">Vibrio amylolyticus</name>
    <dbReference type="NCBI Taxonomy" id="2847292"/>
    <lineage>
        <taxon>Bacteria</taxon>
        <taxon>Pseudomonadati</taxon>
        <taxon>Pseudomonadota</taxon>
        <taxon>Gammaproteobacteria</taxon>
        <taxon>Vibrionales</taxon>
        <taxon>Vibrionaceae</taxon>
        <taxon>Vibrio</taxon>
    </lineage>
</organism>
<evidence type="ECO:0000256" key="2">
    <source>
        <dbReference type="ARBA" id="ARBA00023315"/>
    </source>
</evidence>
<evidence type="ECO:0000256" key="1">
    <source>
        <dbReference type="ARBA" id="ARBA00022679"/>
    </source>
</evidence>
<dbReference type="Gene3D" id="3.40.630.30">
    <property type="match status" value="1"/>
</dbReference>
<keyword evidence="5" id="KW-1185">Reference proteome</keyword>